<proteinExistence type="inferred from homology"/>
<dbReference type="GO" id="GO:0003677">
    <property type="term" value="F:DNA binding"/>
    <property type="evidence" value="ECO:0007669"/>
    <property type="project" value="UniProtKB-KW"/>
</dbReference>
<feature type="domain" description="LysR substrate-binding" evidence="5">
    <location>
        <begin position="4"/>
        <end position="100"/>
    </location>
</feature>
<sequence>MTTSTLRVGFVPGVEPDRFLRRWKALRNGTWLELIPVAQSRQIDALTAGEVDMCFARDTDPGNAFHAVSLWEERPVVAMSTDHVLSVLDEITEADLAEETEIPSQGPDDAADRVAVAATGVGYTRVPMSLARLHHRKDATHRPLLDADPTRIILLWPRDADDELRQQFVGVVRGRTVRSSR</sequence>
<keyword evidence="4" id="KW-0804">Transcription</keyword>
<evidence type="ECO:0000256" key="4">
    <source>
        <dbReference type="ARBA" id="ARBA00023163"/>
    </source>
</evidence>
<dbReference type="Gene3D" id="3.40.190.10">
    <property type="entry name" value="Periplasmic binding protein-like II"/>
    <property type="match status" value="2"/>
</dbReference>
<dbReference type="GO" id="GO:0032993">
    <property type="term" value="C:protein-DNA complex"/>
    <property type="evidence" value="ECO:0007669"/>
    <property type="project" value="TreeGrafter"/>
</dbReference>
<evidence type="ECO:0000313" key="6">
    <source>
        <dbReference type="EMBL" id="EYT48286.1"/>
    </source>
</evidence>
<evidence type="ECO:0000256" key="3">
    <source>
        <dbReference type="ARBA" id="ARBA00023125"/>
    </source>
</evidence>
<protein>
    <submittedName>
        <fullName evidence="6">LysR family transcriptional regulator</fullName>
    </submittedName>
</protein>
<evidence type="ECO:0000259" key="5">
    <source>
        <dbReference type="Pfam" id="PF03466"/>
    </source>
</evidence>
<comment type="similarity">
    <text evidence="1">Belongs to the LysR transcriptional regulatory family.</text>
</comment>
<dbReference type="STRING" id="1249481.D641_0112540"/>
<dbReference type="SUPFAM" id="SSF53850">
    <property type="entry name" value="Periplasmic binding protein-like II"/>
    <property type="match status" value="1"/>
</dbReference>
<keyword evidence="7" id="KW-1185">Reference proteome</keyword>
<dbReference type="OrthoDB" id="3388207at2"/>
<dbReference type="HOGENOM" id="CLU_039613_3_1_11"/>
<dbReference type="InterPro" id="IPR005119">
    <property type="entry name" value="LysR_subst-bd"/>
</dbReference>
<dbReference type="EMBL" id="AORC01000016">
    <property type="protein sequence ID" value="EYT48286.1"/>
    <property type="molecule type" value="Genomic_DNA"/>
</dbReference>
<evidence type="ECO:0000256" key="2">
    <source>
        <dbReference type="ARBA" id="ARBA00023015"/>
    </source>
</evidence>
<reference evidence="6 7" key="1">
    <citation type="journal article" date="2013" name="Genome Announc.">
        <title>Draft genome sequence of an Actinobacterium, Brachybacterium muris strain UCD-AY4.</title>
        <authorList>
            <person name="Lo J.R."/>
            <person name="Lang J.M."/>
            <person name="Darling A.E."/>
            <person name="Eisen J.A."/>
            <person name="Coil D.A."/>
        </authorList>
    </citation>
    <scope>NUCLEOTIDE SEQUENCE [LARGE SCALE GENOMIC DNA]</scope>
    <source>
        <strain evidence="6 7">UCD-AY4</strain>
    </source>
</reference>
<organism evidence="6 7">
    <name type="scientific">Brachybacterium muris UCD-AY4</name>
    <dbReference type="NCBI Taxonomy" id="1249481"/>
    <lineage>
        <taxon>Bacteria</taxon>
        <taxon>Bacillati</taxon>
        <taxon>Actinomycetota</taxon>
        <taxon>Actinomycetes</taxon>
        <taxon>Micrococcales</taxon>
        <taxon>Dermabacteraceae</taxon>
        <taxon>Brachybacterium</taxon>
    </lineage>
</organism>
<dbReference type="RefSeq" id="WP_017823851.1">
    <property type="nucleotide sequence ID" value="NZ_AORC01000016.1"/>
</dbReference>
<dbReference type="Pfam" id="PF03466">
    <property type="entry name" value="LysR_substrate"/>
    <property type="match status" value="1"/>
</dbReference>
<evidence type="ECO:0000256" key="1">
    <source>
        <dbReference type="ARBA" id="ARBA00009437"/>
    </source>
</evidence>
<dbReference type="Proteomes" id="UP000019754">
    <property type="component" value="Unassembled WGS sequence"/>
</dbReference>
<accession>A0A022KYK1</accession>
<dbReference type="PANTHER" id="PTHR30346:SF0">
    <property type="entry name" value="HCA OPERON TRANSCRIPTIONAL ACTIVATOR HCAR"/>
    <property type="match status" value="1"/>
</dbReference>
<keyword evidence="3" id="KW-0238">DNA-binding</keyword>
<dbReference type="GO" id="GO:0003700">
    <property type="term" value="F:DNA-binding transcription factor activity"/>
    <property type="evidence" value="ECO:0007669"/>
    <property type="project" value="TreeGrafter"/>
</dbReference>
<dbReference type="PANTHER" id="PTHR30346">
    <property type="entry name" value="TRANSCRIPTIONAL DUAL REGULATOR HCAR-RELATED"/>
    <property type="match status" value="1"/>
</dbReference>
<keyword evidence="2" id="KW-0805">Transcription regulation</keyword>
<gene>
    <name evidence="6" type="ORF">D641_0112540</name>
</gene>
<evidence type="ECO:0000313" key="7">
    <source>
        <dbReference type="Proteomes" id="UP000019754"/>
    </source>
</evidence>
<dbReference type="AlphaFoldDB" id="A0A022KYK1"/>
<comment type="caution">
    <text evidence="6">The sequence shown here is derived from an EMBL/GenBank/DDBJ whole genome shotgun (WGS) entry which is preliminary data.</text>
</comment>
<name>A0A022KYK1_9MICO</name>